<keyword evidence="1" id="KW-0677">Repeat</keyword>
<comment type="similarity">
    <text evidence="2">Belongs to the PPR family. PCMP-E subfamily.</text>
</comment>
<dbReference type="FunFam" id="1.25.40.10:FF:001214">
    <property type="entry name" value="Pentatricopeptide repeat-containing protein At2g20540"/>
    <property type="match status" value="1"/>
</dbReference>
<dbReference type="PANTHER" id="PTHR47926">
    <property type="entry name" value="PENTATRICOPEPTIDE REPEAT-CONTAINING PROTEIN"/>
    <property type="match status" value="1"/>
</dbReference>
<sequence>MPIIRRYSTILASNNPAHTVPSVSTLLKACKTCRQLQQVHSQIIRKGLEQDHFLITQFICLSRALSCLFYSTSVFNRVLCPNIFLWNALIRGYCEKSSFSDTVSVFIRMKREEGSPDSYTFPSLIKACTGEDKIREGKAIHGSVVRHGVEGDVFVSTSLVDLYGKCREIECARKVFNGMSERNVVSWTAMVVGYVIAGDLIEAKRLFDEMPQRNVASWNVIIGGLVKLGDLNSARKIFEEMPEKNVVSFTTMIDGYAKAGDMVSARFLFDQSPDTDIVAWSALITGYTQNGQPTEALNVFLEMNEMNIKPDEFIIVSLMAACSQIGSLEVANWVDNYVTQSSINIHGAHVFAALVDMNAKCGNMERATNLFEQMPKRDLISYCSMIQGLSIHGRGKQAVSLFNRMINEGLTPDEVAFTVILTACSRAGLVDEGWHFFKSMRNEYSIVPSPDHYACMVDLLSRLGHLKSAYELLKSMPVEPHAGAWGALLGACKLHCDIELGELVADRLFELEPQNGGSYVLLSDIYAARDRWFDVSVVRDKMKERGIKKIPGRSRI</sequence>
<dbReference type="InterPro" id="IPR011990">
    <property type="entry name" value="TPR-like_helical_dom_sf"/>
</dbReference>
<dbReference type="GeneID" id="107415068"/>
<evidence type="ECO:0000256" key="1">
    <source>
        <dbReference type="ARBA" id="ARBA00022737"/>
    </source>
</evidence>
<dbReference type="Proteomes" id="UP001652623">
    <property type="component" value="Chromosome 11"/>
</dbReference>
<dbReference type="FunCoup" id="A0A6P3ZJ90">
    <property type="interactions" value="880"/>
</dbReference>
<dbReference type="PANTHER" id="PTHR47926:SF467">
    <property type="entry name" value="REPEAT-CONTAINING PROTEIN, PUTATIVE-RELATED"/>
    <property type="match status" value="1"/>
</dbReference>
<dbReference type="NCBIfam" id="TIGR00756">
    <property type="entry name" value="PPR"/>
    <property type="match status" value="7"/>
</dbReference>
<feature type="repeat" description="PPR" evidence="3">
    <location>
        <begin position="378"/>
        <end position="412"/>
    </location>
</feature>
<dbReference type="Pfam" id="PF20431">
    <property type="entry name" value="E_motif"/>
    <property type="match status" value="1"/>
</dbReference>
<name>A0A6P3ZJ90_ZIZJJ</name>
<keyword evidence="4" id="KW-1185">Reference proteome</keyword>
<feature type="repeat" description="PPR" evidence="3">
    <location>
        <begin position="276"/>
        <end position="310"/>
    </location>
</feature>
<dbReference type="FunFam" id="1.25.40.10:FF:001156">
    <property type="entry name" value="Pentatricopeptide repeat-containing protein At5g61800"/>
    <property type="match status" value="1"/>
</dbReference>
<feature type="repeat" description="PPR" evidence="3">
    <location>
        <begin position="82"/>
        <end position="116"/>
    </location>
</feature>
<reference evidence="5" key="1">
    <citation type="submission" date="2025-08" db="UniProtKB">
        <authorList>
            <consortium name="RefSeq"/>
        </authorList>
    </citation>
    <scope>IDENTIFICATION</scope>
    <source>
        <tissue evidence="5">Seedling</tissue>
    </source>
</reference>
<dbReference type="Gene3D" id="1.25.40.10">
    <property type="entry name" value="Tetratricopeptide repeat domain"/>
    <property type="match status" value="3"/>
</dbReference>
<dbReference type="AlphaFoldDB" id="A0A6P3ZJ90"/>
<protein>
    <submittedName>
        <fullName evidence="5">Pentatricopeptide repeat-containing protein At5g37570</fullName>
    </submittedName>
</protein>
<dbReference type="InterPro" id="IPR046960">
    <property type="entry name" value="PPR_At4g14850-like_plant"/>
</dbReference>
<evidence type="ECO:0000313" key="5">
    <source>
        <dbReference type="RefSeq" id="XP_015878826.3"/>
    </source>
</evidence>
<dbReference type="SMR" id="A0A6P3ZJ90"/>
<feature type="repeat" description="PPR" evidence="3">
    <location>
        <begin position="183"/>
        <end position="213"/>
    </location>
</feature>
<dbReference type="GO" id="GO:0009451">
    <property type="term" value="P:RNA modification"/>
    <property type="evidence" value="ECO:0007669"/>
    <property type="project" value="InterPro"/>
</dbReference>
<accession>A0A6P3ZJ90</accession>
<organism evidence="4 5">
    <name type="scientific">Ziziphus jujuba</name>
    <name type="common">Chinese jujube</name>
    <name type="synonym">Ziziphus sativa</name>
    <dbReference type="NCBI Taxonomy" id="326968"/>
    <lineage>
        <taxon>Eukaryota</taxon>
        <taxon>Viridiplantae</taxon>
        <taxon>Streptophyta</taxon>
        <taxon>Embryophyta</taxon>
        <taxon>Tracheophyta</taxon>
        <taxon>Spermatophyta</taxon>
        <taxon>Magnoliopsida</taxon>
        <taxon>eudicotyledons</taxon>
        <taxon>Gunneridae</taxon>
        <taxon>Pentapetalae</taxon>
        <taxon>rosids</taxon>
        <taxon>fabids</taxon>
        <taxon>Rosales</taxon>
        <taxon>Rhamnaceae</taxon>
        <taxon>Paliureae</taxon>
        <taxon>Ziziphus</taxon>
    </lineage>
</organism>
<proteinExistence type="inferred from homology"/>
<evidence type="ECO:0000256" key="3">
    <source>
        <dbReference type="PROSITE-ProRule" id="PRU00708"/>
    </source>
</evidence>
<dbReference type="FunFam" id="1.25.40.10:FF:000334">
    <property type="entry name" value="Pentatricopeptide repeat-containing protein"/>
    <property type="match status" value="1"/>
</dbReference>
<feature type="repeat" description="PPR" evidence="3">
    <location>
        <begin position="214"/>
        <end position="248"/>
    </location>
</feature>
<evidence type="ECO:0000313" key="4">
    <source>
        <dbReference type="Proteomes" id="UP001652623"/>
    </source>
</evidence>
<dbReference type="PROSITE" id="PS51375">
    <property type="entry name" value="PPR"/>
    <property type="match status" value="6"/>
</dbReference>
<dbReference type="KEGG" id="zju:107415068"/>
<dbReference type="InterPro" id="IPR046848">
    <property type="entry name" value="E_motif"/>
</dbReference>
<dbReference type="InterPro" id="IPR002885">
    <property type="entry name" value="PPR_rpt"/>
</dbReference>
<dbReference type="InParanoid" id="A0A6P3ZJ90"/>
<dbReference type="Pfam" id="PF13041">
    <property type="entry name" value="PPR_2"/>
    <property type="match status" value="3"/>
</dbReference>
<dbReference type="Pfam" id="PF01535">
    <property type="entry name" value="PPR"/>
    <property type="match status" value="5"/>
</dbReference>
<evidence type="ECO:0000256" key="2">
    <source>
        <dbReference type="ARBA" id="ARBA00061659"/>
    </source>
</evidence>
<dbReference type="GO" id="GO:0003723">
    <property type="term" value="F:RNA binding"/>
    <property type="evidence" value="ECO:0007669"/>
    <property type="project" value="InterPro"/>
</dbReference>
<feature type="repeat" description="PPR" evidence="3">
    <location>
        <begin position="413"/>
        <end position="443"/>
    </location>
</feature>
<dbReference type="RefSeq" id="XP_015878826.3">
    <property type="nucleotide sequence ID" value="XM_016023340.4"/>
</dbReference>
<gene>
    <name evidence="5" type="primary">LOC107415068</name>
</gene>